<dbReference type="InterPro" id="IPR009057">
    <property type="entry name" value="Homeodomain-like_sf"/>
</dbReference>
<dbReference type="EMBL" id="JAHDYR010000003">
    <property type="protein sequence ID" value="KAG9397096.1"/>
    <property type="molecule type" value="Genomic_DNA"/>
</dbReference>
<keyword evidence="2" id="KW-1185">Reference proteome</keyword>
<organism evidence="1 2">
    <name type="scientific">Carpediemonas membranifera</name>
    <dbReference type="NCBI Taxonomy" id="201153"/>
    <lineage>
        <taxon>Eukaryota</taxon>
        <taxon>Metamonada</taxon>
        <taxon>Carpediemonas-like organisms</taxon>
        <taxon>Carpediemonas</taxon>
    </lineage>
</organism>
<sequence>MRTPAHKLSTVAEENTLPRIEEQVQEAVSFERCMASRFALLCSIARHGTGDWVAVSRSIDAMDNRQCRERYEIHEKPSLSFAQPSEEELLELAELYFRIKAEVGQTRGRNIYCDLREQTFDRYHRSNMWLKQQFMRMEKTGELERIRQRLEAMYGVE</sequence>
<comment type="caution">
    <text evidence="1">The sequence shown here is derived from an EMBL/GenBank/DDBJ whole genome shotgun (WGS) entry which is preliminary data.</text>
</comment>
<name>A0A8J6AX77_9EUKA</name>
<dbReference type="AlphaFoldDB" id="A0A8J6AX77"/>
<gene>
    <name evidence="1" type="ORF">J8273_1004</name>
</gene>
<proteinExistence type="predicted"/>
<accession>A0A8J6AX77</accession>
<reference evidence="1" key="1">
    <citation type="submission" date="2021-05" db="EMBL/GenBank/DDBJ databases">
        <title>A free-living protist that lacks canonical eukaryotic 1 DNA replication and segregation systems.</title>
        <authorList>
            <person name="Salas-Leiva D.E."/>
            <person name="Tromer E.C."/>
            <person name="Curtis B.A."/>
            <person name="Jerlstrom-Hultqvist J."/>
            <person name="Kolisko M."/>
            <person name="Yi Z."/>
            <person name="Salas-Leiva J.S."/>
            <person name="Gallot-Lavallee L."/>
            <person name="Kops G.J.P.L."/>
            <person name="Archibald J.M."/>
            <person name="Simpson A.G.B."/>
            <person name="Roger A.J."/>
        </authorList>
    </citation>
    <scope>NUCLEOTIDE SEQUENCE</scope>
    <source>
        <strain evidence="1">BICM</strain>
    </source>
</reference>
<protein>
    <submittedName>
        <fullName evidence="1">Uncharacterized protein</fullName>
    </submittedName>
</protein>
<dbReference type="Proteomes" id="UP000717585">
    <property type="component" value="Unassembled WGS sequence"/>
</dbReference>
<evidence type="ECO:0000313" key="2">
    <source>
        <dbReference type="Proteomes" id="UP000717585"/>
    </source>
</evidence>
<evidence type="ECO:0000313" key="1">
    <source>
        <dbReference type="EMBL" id="KAG9397096.1"/>
    </source>
</evidence>
<dbReference type="SUPFAM" id="SSF46689">
    <property type="entry name" value="Homeodomain-like"/>
    <property type="match status" value="1"/>
</dbReference>